<sequence>MVNLCLRRLQFLLVFHVILRAHFAQPQTNPLIDSVHHHNCRHEAPVELVAQLLQEIKRAQNQAKNPVLRGFSPLAMLFLKWGFICKDSTCGFKKEMDLPRKRLCGEDVNLGGSELWSGGPESGREEKKENSRDGLDIRAISQRLRSVINGPDIGLSCLGLLDNLGFKIFCSVNFKIGNSIFWISALILEELSIQLN</sequence>
<reference evidence="3" key="1">
    <citation type="journal article" date="2019" name="Curr. Biol.">
        <title>Genome Sequence of Striga asiatica Provides Insight into the Evolution of Plant Parasitism.</title>
        <authorList>
            <person name="Yoshida S."/>
            <person name="Kim S."/>
            <person name="Wafula E.K."/>
            <person name="Tanskanen J."/>
            <person name="Kim Y.M."/>
            <person name="Honaas L."/>
            <person name="Yang Z."/>
            <person name="Spallek T."/>
            <person name="Conn C.E."/>
            <person name="Ichihashi Y."/>
            <person name="Cheong K."/>
            <person name="Cui S."/>
            <person name="Der J.P."/>
            <person name="Gundlach H."/>
            <person name="Jiao Y."/>
            <person name="Hori C."/>
            <person name="Ishida J.K."/>
            <person name="Kasahara H."/>
            <person name="Kiba T."/>
            <person name="Kim M.S."/>
            <person name="Koo N."/>
            <person name="Laohavisit A."/>
            <person name="Lee Y.H."/>
            <person name="Lumba S."/>
            <person name="McCourt P."/>
            <person name="Mortimer J.C."/>
            <person name="Mutuku J.M."/>
            <person name="Nomura T."/>
            <person name="Sasaki-Sekimoto Y."/>
            <person name="Seto Y."/>
            <person name="Wang Y."/>
            <person name="Wakatake T."/>
            <person name="Sakakibara H."/>
            <person name="Demura T."/>
            <person name="Yamaguchi S."/>
            <person name="Yoneyama K."/>
            <person name="Manabe R.I."/>
            <person name="Nelson D.C."/>
            <person name="Schulman A.H."/>
            <person name="Timko M.P."/>
            <person name="dePamphilis C.W."/>
            <person name="Choi D."/>
            <person name="Shirasu K."/>
        </authorList>
    </citation>
    <scope>NUCLEOTIDE SEQUENCE [LARGE SCALE GENOMIC DNA]</scope>
    <source>
        <strain evidence="3">cv. UVA1</strain>
    </source>
</reference>
<name>A0A5A7R8S5_STRAF</name>
<keyword evidence="2" id="KW-0436">Ligase</keyword>
<gene>
    <name evidence="2" type="ORF">STAS_31681</name>
</gene>
<evidence type="ECO:0000313" key="3">
    <source>
        <dbReference type="Proteomes" id="UP000325081"/>
    </source>
</evidence>
<evidence type="ECO:0000313" key="2">
    <source>
        <dbReference type="EMBL" id="GER54123.1"/>
    </source>
</evidence>
<keyword evidence="1" id="KW-0732">Signal</keyword>
<feature type="signal peptide" evidence="1">
    <location>
        <begin position="1"/>
        <end position="24"/>
    </location>
</feature>
<keyword evidence="3" id="KW-1185">Reference proteome</keyword>
<evidence type="ECO:0000256" key="1">
    <source>
        <dbReference type="SAM" id="SignalP"/>
    </source>
</evidence>
<accession>A0A5A7R8S5</accession>
<protein>
    <submittedName>
        <fullName evidence="2">AMP-dependent synthetase and ligase family protein</fullName>
    </submittedName>
</protein>
<dbReference type="Proteomes" id="UP000325081">
    <property type="component" value="Unassembled WGS sequence"/>
</dbReference>
<comment type="caution">
    <text evidence="2">The sequence shown here is derived from an EMBL/GenBank/DDBJ whole genome shotgun (WGS) entry which is preliminary data.</text>
</comment>
<feature type="chain" id="PRO_5023146310" evidence="1">
    <location>
        <begin position="25"/>
        <end position="196"/>
    </location>
</feature>
<proteinExistence type="predicted"/>
<dbReference type="EMBL" id="BKCP01010959">
    <property type="protein sequence ID" value="GER54123.1"/>
    <property type="molecule type" value="Genomic_DNA"/>
</dbReference>
<dbReference type="AlphaFoldDB" id="A0A5A7R8S5"/>
<organism evidence="2 3">
    <name type="scientific">Striga asiatica</name>
    <name type="common">Asiatic witchweed</name>
    <name type="synonym">Buchnera asiatica</name>
    <dbReference type="NCBI Taxonomy" id="4170"/>
    <lineage>
        <taxon>Eukaryota</taxon>
        <taxon>Viridiplantae</taxon>
        <taxon>Streptophyta</taxon>
        <taxon>Embryophyta</taxon>
        <taxon>Tracheophyta</taxon>
        <taxon>Spermatophyta</taxon>
        <taxon>Magnoliopsida</taxon>
        <taxon>eudicotyledons</taxon>
        <taxon>Gunneridae</taxon>
        <taxon>Pentapetalae</taxon>
        <taxon>asterids</taxon>
        <taxon>lamiids</taxon>
        <taxon>Lamiales</taxon>
        <taxon>Orobanchaceae</taxon>
        <taxon>Buchnereae</taxon>
        <taxon>Striga</taxon>
    </lineage>
</organism>
<dbReference type="GO" id="GO:0016874">
    <property type="term" value="F:ligase activity"/>
    <property type="evidence" value="ECO:0007669"/>
    <property type="project" value="UniProtKB-KW"/>
</dbReference>